<reference evidence="2" key="3">
    <citation type="submission" date="2015-02" db="UniProtKB">
        <authorList>
            <consortium name="EnsemblProtists"/>
        </authorList>
    </citation>
    <scope>IDENTIFICATION</scope>
    <source>
        <strain evidence="2">DAOM BR144</strain>
    </source>
</reference>
<feature type="compositionally biased region" description="Basic and acidic residues" evidence="1">
    <location>
        <begin position="17"/>
        <end position="34"/>
    </location>
</feature>
<evidence type="ECO:0000313" key="3">
    <source>
        <dbReference type="Proteomes" id="UP000019132"/>
    </source>
</evidence>
<dbReference type="VEuPathDB" id="FungiDB:PYU1_G013313"/>
<dbReference type="EnsemblProtists" id="PYU1_T013342">
    <property type="protein sequence ID" value="PYU1_T013342"/>
    <property type="gene ID" value="PYU1_G013313"/>
</dbReference>
<feature type="region of interest" description="Disordered" evidence="1">
    <location>
        <begin position="1"/>
        <end position="34"/>
    </location>
</feature>
<organism evidence="2 3">
    <name type="scientific">Globisporangium ultimum (strain ATCC 200006 / CBS 805.95 / DAOM BR144)</name>
    <name type="common">Pythium ultimum</name>
    <dbReference type="NCBI Taxonomy" id="431595"/>
    <lineage>
        <taxon>Eukaryota</taxon>
        <taxon>Sar</taxon>
        <taxon>Stramenopiles</taxon>
        <taxon>Oomycota</taxon>
        <taxon>Peronosporomycetes</taxon>
        <taxon>Pythiales</taxon>
        <taxon>Pythiaceae</taxon>
        <taxon>Globisporangium</taxon>
    </lineage>
</organism>
<sequence length="240" mass="27757">MAVQRNGGSEGHANKSSADKKRDAAETAAEQKRVSELYMEEMSRDFGPVEEGDESFMRNFPTAFVSWETLESALQQYTESTCQVIRKHTTQTTANRNQATQKYLDGFRTPGTFLGSFYPDEMEWYKKVWVCSICRAFNVRARGFQASRSSGSAARRQQETEIKITAQLNPYKQDRDKFYIEVSWSGMHNHRCDEDAVLQFEREGSRIDDPAVLSIVREMRRHGKTPREIKRLGKRSMEKR</sequence>
<reference evidence="3" key="1">
    <citation type="journal article" date="2010" name="Genome Biol.">
        <title>Genome sequence of the necrotrophic plant pathogen Pythium ultimum reveals original pathogenicity mechanisms and effector repertoire.</title>
        <authorList>
            <person name="Levesque C.A."/>
            <person name="Brouwer H."/>
            <person name="Cano L."/>
            <person name="Hamilton J.P."/>
            <person name="Holt C."/>
            <person name="Huitema E."/>
            <person name="Raffaele S."/>
            <person name="Robideau G.P."/>
            <person name="Thines M."/>
            <person name="Win J."/>
            <person name="Zerillo M.M."/>
            <person name="Beakes G.W."/>
            <person name="Boore J.L."/>
            <person name="Busam D."/>
            <person name="Dumas B."/>
            <person name="Ferriera S."/>
            <person name="Fuerstenberg S.I."/>
            <person name="Gachon C.M."/>
            <person name="Gaulin E."/>
            <person name="Govers F."/>
            <person name="Grenville-Briggs L."/>
            <person name="Horner N."/>
            <person name="Hostetler J."/>
            <person name="Jiang R.H."/>
            <person name="Johnson J."/>
            <person name="Krajaejun T."/>
            <person name="Lin H."/>
            <person name="Meijer H.J."/>
            <person name="Moore B."/>
            <person name="Morris P."/>
            <person name="Phuntmart V."/>
            <person name="Puiu D."/>
            <person name="Shetty J."/>
            <person name="Stajich J.E."/>
            <person name="Tripathy S."/>
            <person name="Wawra S."/>
            <person name="van West P."/>
            <person name="Whitty B.R."/>
            <person name="Coutinho P.M."/>
            <person name="Henrissat B."/>
            <person name="Martin F."/>
            <person name="Thomas P.D."/>
            <person name="Tyler B.M."/>
            <person name="De Vries R.P."/>
            <person name="Kamoun S."/>
            <person name="Yandell M."/>
            <person name="Tisserat N."/>
            <person name="Buell C.R."/>
        </authorList>
    </citation>
    <scope>NUCLEOTIDE SEQUENCE</scope>
    <source>
        <strain evidence="3">DAOM:BR144</strain>
    </source>
</reference>
<dbReference type="HOGENOM" id="CLU_073993_0_0_1"/>
<name>K3X7Z3_GLOUD</name>
<keyword evidence="3" id="KW-1185">Reference proteome</keyword>
<dbReference type="EMBL" id="GL376609">
    <property type="status" value="NOT_ANNOTATED_CDS"/>
    <property type="molecule type" value="Genomic_DNA"/>
</dbReference>
<reference evidence="3" key="2">
    <citation type="submission" date="2010-04" db="EMBL/GenBank/DDBJ databases">
        <authorList>
            <person name="Buell R."/>
            <person name="Hamilton J."/>
            <person name="Hostetler J."/>
        </authorList>
    </citation>
    <scope>NUCLEOTIDE SEQUENCE [LARGE SCALE GENOMIC DNA]</scope>
    <source>
        <strain evidence="3">DAOM:BR144</strain>
    </source>
</reference>
<dbReference type="InParanoid" id="K3X7Z3"/>
<evidence type="ECO:0000256" key="1">
    <source>
        <dbReference type="SAM" id="MobiDB-lite"/>
    </source>
</evidence>
<protein>
    <recommendedName>
        <fullName evidence="4">FAR1 domain-containing protein</fullName>
    </recommendedName>
</protein>
<accession>K3X7Z3</accession>
<dbReference type="AlphaFoldDB" id="K3X7Z3"/>
<dbReference type="eggNOG" id="ENOG502R32N">
    <property type="taxonomic scope" value="Eukaryota"/>
</dbReference>
<proteinExistence type="predicted"/>
<evidence type="ECO:0000313" key="2">
    <source>
        <dbReference type="EnsemblProtists" id="PYU1_T013342"/>
    </source>
</evidence>
<evidence type="ECO:0008006" key="4">
    <source>
        <dbReference type="Google" id="ProtNLM"/>
    </source>
</evidence>
<dbReference type="Proteomes" id="UP000019132">
    <property type="component" value="Unassembled WGS sequence"/>
</dbReference>